<organism evidence="1 2">
    <name type="scientific">Neobacillus thermocopriae</name>
    <dbReference type="NCBI Taxonomy" id="1215031"/>
    <lineage>
        <taxon>Bacteria</taxon>
        <taxon>Bacillati</taxon>
        <taxon>Bacillota</taxon>
        <taxon>Bacilli</taxon>
        <taxon>Bacillales</taxon>
        <taxon>Bacillaceae</taxon>
        <taxon>Neobacillus</taxon>
    </lineage>
</organism>
<accession>A0A6B3TLN2</accession>
<reference evidence="1" key="1">
    <citation type="submission" date="2020-02" db="EMBL/GenBank/DDBJ databases">
        <title>Bacillus sedimentmangrovi sp. nov., isolated from sediment of the mangrove ecosystem.</title>
        <authorList>
            <person name="Liu G."/>
        </authorList>
    </citation>
    <scope>NUCLEOTIDE SEQUENCE [LARGE SCALE GENOMIC DNA]</scope>
    <source>
        <strain evidence="1">SgZ-7</strain>
    </source>
</reference>
<dbReference type="Proteomes" id="UP000481621">
    <property type="component" value="Unassembled WGS sequence"/>
</dbReference>
<sequence length="223" mass="25733">MKLYQVRKGQFVYYNNELHRVYGVKPMFKQSVHLIRLRDLTQHLTTAASVEKYKPKERDSFIFNHRVYTLRNDRQAEPGDFILIHNPMPDSLDTYSLNEIEVVETADKKGVITSNSQGIKHNEYLLMVPGRASDSNPIEYQDIERAAAENMQDTDLDQLPHPINGLLPSIGDIYLKKDQDELFEAMVVAIKGQTVYLGGGLEVSQEELMNPDKWEFLYNLLDK</sequence>
<dbReference type="EMBL" id="JAAIUV010000003">
    <property type="protein sequence ID" value="NEX77855.1"/>
    <property type="molecule type" value="Genomic_DNA"/>
</dbReference>
<protein>
    <submittedName>
        <fullName evidence="1">Uncharacterized protein</fullName>
    </submittedName>
</protein>
<evidence type="ECO:0000313" key="2">
    <source>
        <dbReference type="Proteomes" id="UP000481621"/>
    </source>
</evidence>
<comment type="caution">
    <text evidence="1">The sequence shown here is derived from an EMBL/GenBank/DDBJ whole genome shotgun (WGS) entry which is preliminary data.</text>
</comment>
<name>A0A6B3TLN2_9BACI</name>
<proteinExistence type="predicted"/>
<keyword evidence="2" id="KW-1185">Reference proteome</keyword>
<evidence type="ECO:0000313" key="1">
    <source>
        <dbReference type="EMBL" id="NEX77855.1"/>
    </source>
</evidence>
<dbReference type="RefSeq" id="WP_163250405.1">
    <property type="nucleotide sequence ID" value="NZ_JAAIUV010000003.1"/>
</dbReference>
<dbReference type="AlphaFoldDB" id="A0A6B3TLN2"/>
<gene>
    <name evidence="1" type="ORF">G4Z05_02995</name>
</gene>